<keyword evidence="1" id="KW-0472">Membrane</keyword>
<dbReference type="EMBL" id="JASCTH010000004">
    <property type="protein sequence ID" value="MDI6098591.1"/>
    <property type="molecule type" value="Genomic_DNA"/>
</dbReference>
<evidence type="ECO:0000313" key="2">
    <source>
        <dbReference type="EMBL" id="MDI6098591.1"/>
    </source>
</evidence>
<evidence type="ECO:0000256" key="1">
    <source>
        <dbReference type="SAM" id="Phobius"/>
    </source>
</evidence>
<evidence type="ECO:0000313" key="3">
    <source>
        <dbReference type="Proteomes" id="UP001241758"/>
    </source>
</evidence>
<name>A0ABT6WFT1_9ACTN</name>
<organism evidence="2 3">
    <name type="scientific">Actinoplanes sandaracinus</name>
    <dbReference type="NCBI Taxonomy" id="3045177"/>
    <lineage>
        <taxon>Bacteria</taxon>
        <taxon>Bacillati</taxon>
        <taxon>Actinomycetota</taxon>
        <taxon>Actinomycetes</taxon>
        <taxon>Micromonosporales</taxon>
        <taxon>Micromonosporaceae</taxon>
        <taxon>Actinoplanes</taxon>
    </lineage>
</organism>
<dbReference type="RefSeq" id="WP_282758331.1">
    <property type="nucleotide sequence ID" value="NZ_JASCTH010000004.1"/>
</dbReference>
<dbReference type="Proteomes" id="UP001241758">
    <property type="component" value="Unassembled WGS sequence"/>
</dbReference>
<keyword evidence="3" id="KW-1185">Reference proteome</keyword>
<feature type="transmembrane region" description="Helical" evidence="1">
    <location>
        <begin position="28"/>
        <end position="50"/>
    </location>
</feature>
<comment type="caution">
    <text evidence="2">The sequence shown here is derived from an EMBL/GenBank/DDBJ whole genome shotgun (WGS) entry which is preliminary data.</text>
</comment>
<accession>A0ABT6WFT1</accession>
<proteinExistence type="predicted"/>
<keyword evidence="1" id="KW-0812">Transmembrane</keyword>
<reference evidence="2 3" key="1">
    <citation type="submission" date="2023-05" db="EMBL/GenBank/DDBJ databases">
        <title>Actinoplanes sp. NEAU-A12 genome sequencing.</title>
        <authorList>
            <person name="Wang Z.-S."/>
        </authorList>
    </citation>
    <scope>NUCLEOTIDE SEQUENCE [LARGE SCALE GENOMIC DNA]</scope>
    <source>
        <strain evidence="2 3">NEAU-A12</strain>
    </source>
</reference>
<protein>
    <submittedName>
        <fullName evidence="2">Uncharacterized protein</fullName>
    </submittedName>
</protein>
<feature type="transmembrane region" description="Helical" evidence="1">
    <location>
        <begin position="62"/>
        <end position="82"/>
    </location>
</feature>
<keyword evidence="1" id="KW-1133">Transmembrane helix</keyword>
<gene>
    <name evidence="2" type="ORF">QLQ12_08255</name>
</gene>
<sequence length="83" mass="8590">MALIFCGFAPLMMFTGLAFKIGEPDFPLVPVLVAAPFIVVGIVVTAMGIFTKDPKGSARRVGAGAALIILGDLLIFGIRAAIV</sequence>